<gene>
    <name evidence="2" type="ORF">S01H1_76368</name>
</gene>
<feature type="non-terminal residue" evidence="2">
    <location>
        <position position="1"/>
    </location>
</feature>
<reference evidence="2" key="1">
    <citation type="journal article" date="2014" name="Front. Microbiol.">
        <title>High frequency of phylogenetically diverse reductive dehalogenase-homologous genes in deep subseafloor sedimentary metagenomes.</title>
        <authorList>
            <person name="Kawai M."/>
            <person name="Futagami T."/>
            <person name="Toyoda A."/>
            <person name="Takaki Y."/>
            <person name="Nishi S."/>
            <person name="Hori S."/>
            <person name="Arai W."/>
            <person name="Tsubouchi T."/>
            <person name="Morono Y."/>
            <person name="Uchiyama I."/>
            <person name="Ito T."/>
            <person name="Fujiyama A."/>
            <person name="Inagaki F."/>
            <person name="Takami H."/>
        </authorList>
    </citation>
    <scope>NUCLEOTIDE SEQUENCE</scope>
    <source>
        <strain evidence="2">Expedition CK06-06</strain>
    </source>
</reference>
<dbReference type="EMBL" id="BARS01051246">
    <property type="protein sequence ID" value="GAG53550.1"/>
    <property type="molecule type" value="Genomic_DNA"/>
</dbReference>
<comment type="caution">
    <text evidence="2">The sequence shown here is derived from an EMBL/GenBank/DDBJ whole genome shotgun (WGS) entry which is preliminary data.</text>
</comment>
<feature type="region of interest" description="Disordered" evidence="1">
    <location>
        <begin position="77"/>
        <end position="96"/>
    </location>
</feature>
<name>X0YCF3_9ZZZZ</name>
<sequence length="96" mass="10708">LAIEIYNFGDFDILVAKLEMRVDENSQLFNVDMAIPARARKSLVVQPMMEGYDGGTHIVYIALLDENGEILYESDGHEIGPLEPIPGTGSWKQVQN</sequence>
<evidence type="ECO:0000313" key="2">
    <source>
        <dbReference type="EMBL" id="GAG53550.1"/>
    </source>
</evidence>
<proteinExistence type="predicted"/>
<evidence type="ECO:0000256" key="1">
    <source>
        <dbReference type="SAM" id="MobiDB-lite"/>
    </source>
</evidence>
<organism evidence="2">
    <name type="scientific">marine sediment metagenome</name>
    <dbReference type="NCBI Taxonomy" id="412755"/>
    <lineage>
        <taxon>unclassified sequences</taxon>
        <taxon>metagenomes</taxon>
        <taxon>ecological metagenomes</taxon>
    </lineage>
</organism>
<dbReference type="AlphaFoldDB" id="X0YCF3"/>
<accession>X0YCF3</accession>
<protein>
    <submittedName>
        <fullName evidence="2">Uncharacterized protein</fullName>
    </submittedName>
</protein>